<dbReference type="InterPro" id="IPR007627">
    <property type="entry name" value="RNA_pol_sigma70_r2"/>
</dbReference>
<dbReference type="InterPro" id="IPR036388">
    <property type="entry name" value="WH-like_DNA-bd_sf"/>
</dbReference>
<proteinExistence type="predicted"/>
<dbReference type="Proteomes" id="UP000182589">
    <property type="component" value="Unassembled WGS sequence"/>
</dbReference>
<feature type="domain" description="RNA polymerase sigma-70 region 2" evidence="1">
    <location>
        <begin position="29"/>
        <end position="93"/>
    </location>
</feature>
<evidence type="ECO:0000313" key="2">
    <source>
        <dbReference type="EMBL" id="SDW90173.1"/>
    </source>
</evidence>
<organism evidence="2 3">
    <name type="scientific">Alicyclobacillus hesperidum</name>
    <dbReference type="NCBI Taxonomy" id="89784"/>
    <lineage>
        <taxon>Bacteria</taxon>
        <taxon>Bacillati</taxon>
        <taxon>Bacillota</taxon>
        <taxon>Bacilli</taxon>
        <taxon>Bacillales</taxon>
        <taxon>Alicyclobacillaceae</taxon>
        <taxon>Alicyclobacillus</taxon>
    </lineage>
</organism>
<keyword evidence="3" id="KW-1185">Reference proteome</keyword>
<gene>
    <name evidence="2" type="ORF">SAMN04489725_11951</name>
</gene>
<evidence type="ECO:0000259" key="1">
    <source>
        <dbReference type="Pfam" id="PF04542"/>
    </source>
</evidence>
<dbReference type="Gene3D" id="1.10.10.10">
    <property type="entry name" value="Winged helix-like DNA-binding domain superfamily/Winged helix DNA-binding domain"/>
    <property type="match status" value="1"/>
</dbReference>
<dbReference type="RefSeq" id="WP_083341292.1">
    <property type="nucleotide sequence ID" value="NZ_FNOJ01000019.1"/>
</dbReference>
<dbReference type="NCBIfam" id="TIGR02937">
    <property type="entry name" value="sigma70-ECF"/>
    <property type="match status" value="1"/>
</dbReference>
<dbReference type="InterPro" id="IPR013325">
    <property type="entry name" value="RNA_pol_sigma_r2"/>
</dbReference>
<dbReference type="STRING" id="89784.SAMN04489725_11951"/>
<name>A0A1H2XBA8_9BACL</name>
<dbReference type="InterPro" id="IPR013324">
    <property type="entry name" value="RNA_pol_sigma_r3/r4-like"/>
</dbReference>
<dbReference type="AlphaFoldDB" id="A0A1H2XBA8"/>
<dbReference type="GO" id="GO:0003700">
    <property type="term" value="F:DNA-binding transcription factor activity"/>
    <property type="evidence" value="ECO:0007669"/>
    <property type="project" value="InterPro"/>
</dbReference>
<evidence type="ECO:0000313" key="3">
    <source>
        <dbReference type="Proteomes" id="UP000182589"/>
    </source>
</evidence>
<dbReference type="Gene3D" id="1.10.1740.10">
    <property type="match status" value="1"/>
</dbReference>
<accession>A0A1H2XBA8</accession>
<protein>
    <submittedName>
        <fullName evidence="2">RNA polymerase sigma-70 factor, ECF subfamily</fullName>
    </submittedName>
</protein>
<dbReference type="SUPFAM" id="SSF88946">
    <property type="entry name" value="Sigma2 domain of RNA polymerase sigma factors"/>
    <property type="match status" value="1"/>
</dbReference>
<reference evidence="3" key="1">
    <citation type="submission" date="2016-10" db="EMBL/GenBank/DDBJ databases">
        <authorList>
            <person name="Varghese N."/>
        </authorList>
    </citation>
    <scope>NUCLEOTIDE SEQUENCE [LARGE SCALE GENOMIC DNA]</scope>
    <source>
        <strain evidence="3">DSM 12489</strain>
    </source>
</reference>
<dbReference type="Pfam" id="PF04542">
    <property type="entry name" value="Sigma70_r2"/>
    <property type="match status" value="1"/>
</dbReference>
<dbReference type="GO" id="GO:0006352">
    <property type="term" value="P:DNA-templated transcription initiation"/>
    <property type="evidence" value="ECO:0007669"/>
    <property type="project" value="InterPro"/>
</dbReference>
<dbReference type="SUPFAM" id="SSF88659">
    <property type="entry name" value="Sigma3 and sigma4 domains of RNA polymerase sigma factors"/>
    <property type="match status" value="1"/>
</dbReference>
<sequence length="210" mass="23384">MDWLEMDLTNTVRMAQRPCGERERQDVFLAFAPLLRRVARTYQHVAGYEEAYQEACVALLRAIATYQPETGPFPAYAKARVHGDVRTAMRRLWTAAERQAFARPTTQDGDESEIGATLIHVYAAGQGKAASDQAVDKYLLQDAVERLAACAALSARERMWLEAARKGQPLDELAKVHGVSYDTAKTWQRRAIGKMRRAATKAGLTASDIL</sequence>
<dbReference type="EMBL" id="FNOJ01000019">
    <property type="protein sequence ID" value="SDW90173.1"/>
    <property type="molecule type" value="Genomic_DNA"/>
</dbReference>
<dbReference type="InterPro" id="IPR014284">
    <property type="entry name" value="RNA_pol_sigma-70_dom"/>
</dbReference>